<name>A0AAN6EJM9_EXODE</name>
<sequence length="100" mass="11170">MSYSTRHVRSLAGSKMTNWTTHQQEQIFGAEEPRPKGILPVRHGTVLEAALGYGAAAHTPWFEVFLTGKRGFLEVSFNACSLAAPKHEEDRRLILCREAC</sequence>
<evidence type="ECO:0000313" key="1">
    <source>
        <dbReference type="EMBL" id="KAJ8986393.1"/>
    </source>
</evidence>
<dbReference type="Proteomes" id="UP001161757">
    <property type="component" value="Unassembled WGS sequence"/>
</dbReference>
<protein>
    <submittedName>
        <fullName evidence="1">Uncharacterized protein</fullName>
    </submittedName>
</protein>
<accession>A0AAN6EJM9</accession>
<comment type="caution">
    <text evidence="1">The sequence shown here is derived from an EMBL/GenBank/DDBJ whole genome shotgun (WGS) entry which is preliminary data.</text>
</comment>
<organism evidence="1 2">
    <name type="scientific">Exophiala dermatitidis</name>
    <name type="common">Black yeast-like fungus</name>
    <name type="synonym">Wangiella dermatitidis</name>
    <dbReference type="NCBI Taxonomy" id="5970"/>
    <lineage>
        <taxon>Eukaryota</taxon>
        <taxon>Fungi</taxon>
        <taxon>Dikarya</taxon>
        <taxon>Ascomycota</taxon>
        <taxon>Pezizomycotina</taxon>
        <taxon>Eurotiomycetes</taxon>
        <taxon>Chaetothyriomycetidae</taxon>
        <taxon>Chaetothyriales</taxon>
        <taxon>Herpotrichiellaceae</taxon>
        <taxon>Exophiala</taxon>
    </lineage>
</organism>
<gene>
    <name evidence="1" type="ORF">HRR80_009494</name>
</gene>
<reference evidence="1" key="1">
    <citation type="submission" date="2023-01" db="EMBL/GenBank/DDBJ databases">
        <title>Exophiala dermititidis isolated from Cystic Fibrosis Patient.</title>
        <authorList>
            <person name="Kurbessoian T."/>
            <person name="Crocker A."/>
            <person name="Murante D."/>
            <person name="Hogan D.A."/>
            <person name="Stajich J.E."/>
        </authorList>
    </citation>
    <scope>NUCLEOTIDE SEQUENCE</scope>
    <source>
        <strain evidence="1">Ex8</strain>
    </source>
</reference>
<proteinExistence type="predicted"/>
<dbReference type="EMBL" id="JAJGCB010000039">
    <property type="protein sequence ID" value="KAJ8986393.1"/>
    <property type="molecule type" value="Genomic_DNA"/>
</dbReference>
<dbReference type="AlphaFoldDB" id="A0AAN6EJM9"/>
<evidence type="ECO:0000313" key="2">
    <source>
        <dbReference type="Proteomes" id="UP001161757"/>
    </source>
</evidence>